<evidence type="ECO:0000313" key="2">
    <source>
        <dbReference type="EMBL" id="KAB1648960.1"/>
    </source>
</evidence>
<dbReference type="EMBL" id="WBJY01000001">
    <property type="protein sequence ID" value="KAB1648960.1"/>
    <property type="molecule type" value="Genomic_DNA"/>
</dbReference>
<keyword evidence="2" id="KW-0378">Hydrolase</keyword>
<dbReference type="Proteomes" id="UP000431744">
    <property type="component" value="Unassembled WGS sequence"/>
</dbReference>
<dbReference type="Gene3D" id="3.40.50.1820">
    <property type="entry name" value="alpha/beta hydrolase"/>
    <property type="match status" value="1"/>
</dbReference>
<dbReference type="PANTHER" id="PTHR11614">
    <property type="entry name" value="PHOSPHOLIPASE-RELATED"/>
    <property type="match status" value="1"/>
</dbReference>
<proteinExistence type="predicted"/>
<dbReference type="AlphaFoldDB" id="A0A6H9WRJ7"/>
<reference evidence="2 3" key="1">
    <citation type="submission" date="2019-09" db="EMBL/GenBank/DDBJ databases">
        <title>Phylogeny of genus Pseudoclavibacter and closely related genus.</title>
        <authorList>
            <person name="Li Y."/>
        </authorList>
    </citation>
    <scope>NUCLEOTIDE SEQUENCE [LARGE SCALE GENOMIC DNA]</scope>
    <source>
        <strain evidence="2 3">EGI 60007</strain>
    </source>
</reference>
<protein>
    <submittedName>
        <fullName evidence="2">Alpha/beta hydrolase</fullName>
    </submittedName>
</protein>
<evidence type="ECO:0000313" key="3">
    <source>
        <dbReference type="Proteomes" id="UP000431744"/>
    </source>
</evidence>
<dbReference type="InterPro" id="IPR029058">
    <property type="entry name" value="AB_hydrolase_fold"/>
</dbReference>
<evidence type="ECO:0000259" key="1">
    <source>
        <dbReference type="Pfam" id="PF12146"/>
    </source>
</evidence>
<feature type="domain" description="Serine aminopeptidase S33" evidence="1">
    <location>
        <begin position="46"/>
        <end position="286"/>
    </location>
</feature>
<dbReference type="InterPro" id="IPR051044">
    <property type="entry name" value="MAG_DAG_Lipase"/>
</dbReference>
<dbReference type="InterPro" id="IPR022742">
    <property type="entry name" value="Hydrolase_4"/>
</dbReference>
<organism evidence="2 3">
    <name type="scientific">Pseudoclavibacter endophyticus</name>
    <dbReference type="NCBI Taxonomy" id="1778590"/>
    <lineage>
        <taxon>Bacteria</taxon>
        <taxon>Bacillati</taxon>
        <taxon>Actinomycetota</taxon>
        <taxon>Actinomycetes</taxon>
        <taxon>Micrococcales</taxon>
        <taxon>Microbacteriaceae</taxon>
        <taxon>Pseudoclavibacter</taxon>
    </lineage>
</organism>
<dbReference type="SUPFAM" id="SSF53474">
    <property type="entry name" value="alpha/beta-Hydrolases"/>
    <property type="match status" value="1"/>
</dbReference>
<comment type="caution">
    <text evidence="2">The sequence shown here is derived from an EMBL/GenBank/DDBJ whole genome shotgun (WGS) entry which is preliminary data.</text>
</comment>
<keyword evidence="3" id="KW-1185">Reference proteome</keyword>
<dbReference type="RefSeq" id="WP_158027513.1">
    <property type="nucleotide sequence ID" value="NZ_BMHG01000001.1"/>
</dbReference>
<dbReference type="GO" id="GO:0016787">
    <property type="term" value="F:hydrolase activity"/>
    <property type="evidence" value="ECO:0007669"/>
    <property type="project" value="UniProtKB-KW"/>
</dbReference>
<accession>A0A6H9WRJ7</accession>
<dbReference type="OrthoDB" id="9806902at2"/>
<sequence length="314" mass="34198">MHAVVNGDAAESGEVPQHEVATVQIALRWRRPRDERVHLYRWRHPAPRAHVVIAHGAGDHGMRYSGLARRLVSAGCSVVAFDNLGHGRTGHDGAGLGVLGPGQNRAAIACLGEVVQREREVNPGVPLVLFGHSWGALLAQRLFAVRSDHVQGLMLSGTSLAVPGLLNPGDLDKPWRTDDLEGTQWLSRDPESRAAFTADPFTFDIRMQPVWSPLGALQLMTLPPVALVGRVDDVPVLILAGELDTVGYGTRGPSALARSYRRRSALSDVTLRVYEGARHEVMHETNRDVVMADVAAWIRLRFAAPPQPTRAEAH</sequence>
<gene>
    <name evidence="2" type="ORF">F8O04_01295</name>
</gene>
<name>A0A6H9WRJ7_9MICO</name>
<dbReference type="Pfam" id="PF12146">
    <property type="entry name" value="Hydrolase_4"/>
    <property type="match status" value="1"/>
</dbReference>